<feature type="region of interest" description="Disordered" evidence="1">
    <location>
        <begin position="327"/>
        <end position="350"/>
    </location>
</feature>
<evidence type="ECO:0000313" key="4">
    <source>
        <dbReference type="Proteomes" id="UP001172457"/>
    </source>
</evidence>
<feature type="compositionally biased region" description="Basic and acidic residues" evidence="1">
    <location>
        <begin position="100"/>
        <end position="113"/>
    </location>
</feature>
<reference evidence="3" key="1">
    <citation type="submission" date="2023-03" db="EMBL/GenBank/DDBJ databases">
        <title>Chromosome-scale reference genome and RAD-based genetic map of yellow starthistle (Centaurea solstitialis) reveal putative structural variation and QTLs associated with invader traits.</title>
        <authorList>
            <person name="Reatini B."/>
            <person name="Cang F.A."/>
            <person name="Jiang Q."/>
            <person name="Mckibben M.T.W."/>
            <person name="Barker M.S."/>
            <person name="Rieseberg L.H."/>
            <person name="Dlugosch K.M."/>
        </authorList>
    </citation>
    <scope>NUCLEOTIDE SEQUENCE</scope>
    <source>
        <strain evidence="3">CAN-66</strain>
        <tissue evidence="3">Leaf</tissue>
    </source>
</reference>
<dbReference type="Proteomes" id="UP001172457">
    <property type="component" value="Chromosome 8"/>
</dbReference>
<keyword evidence="4" id="KW-1185">Reference proteome</keyword>
<dbReference type="InterPro" id="IPR056700">
    <property type="entry name" value="DUF7798"/>
</dbReference>
<accession>A0AA38SRB1</accession>
<dbReference type="Pfam" id="PF25074">
    <property type="entry name" value="DUF7798"/>
    <property type="match status" value="1"/>
</dbReference>
<name>A0AA38SRB1_9ASTR</name>
<feature type="domain" description="DUF7798" evidence="2">
    <location>
        <begin position="267"/>
        <end position="542"/>
    </location>
</feature>
<gene>
    <name evidence="3" type="ORF">OSB04_030540</name>
</gene>
<proteinExistence type="predicted"/>
<dbReference type="PANTHER" id="PTHR36011:SF1">
    <property type="entry name" value="BAT2 DOMAIN PROTEIN"/>
    <property type="match status" value="1"/>
</dbReference>
<dbReference type="EMBL" id="JARYMX010000008">
    <property type="protein sequence ID" value="KAJ9537807.1"/>
    <property type="molecule type" value="Genomic_DNA"/>
</dbReference>
<dbReference type="AlphaFoldDB" id="A0AA38SRB1"/>
<sequence length="548" mass="58461">MEPNNTTINKSSSTDEIQPVEDKSPPPVPVDHPKQDNNTTAAAAAGGGGGGGWGWGGFSAFSVLSDLQKAAEEISRNAAEVAKTAADSISDLQNELEGSESSKEDRTEASDKDEGSEDEDDKKRKAALERLENASEDTLLGQASYICNMYFNLPCPLPIIAWSDGIKAIDSSVENFATGAWQALGNAWRGGSSFVQKLENSIQQGAIPAAGSVAPSLLETGRALTAKGMQVLEETVDLLITESGMEIDKNSGKGGDETEEDQLLEEVTFDRCFYIYGGPEQLEELEALSNHYAMLFNRRKAKLSTEQKSAFDVKLKEVQQVLSLDIGSDGNSAESEKGKNVENVSDSSHDEIKSFHSSSVSKAAEMAAGFANALAGQPPSDIVQRTGGRLDSLHSEGIHRLSEMCCIAVSQLLVLGKSVIHHANKGQDADADADEDILKLEWPEDTIEKAKTIRTKTQSMTGYLEAVASSFVTGISDVAEAYAAAIKSATADSPEAVVIPEKSILDKVKSFSEDLRVNRTTAVDKIQEGLRFLAYVILSTSVPSAAAA</sequence>
<protein>
    <recommendedName>
        <fullName evidence="2">DUF7798 domain-containing protein</fullName>
    </recommendedName>
</protein>
<feature type="region of interest" description="Disordered" evidence="1">
    <location>
        <begin position="1"/>
        <end position="51"/>
    </location>
</feature>
<comment type="caution">
    <text evidence="3">The sequence shown here is derived from an EMBL/GenBank/DDBJ whole genome shotgun (WGS) entry which is preliminary data.</text>
</comment>
<organism evidence="3 4">
    <name type="scientific">Centaurea solstitialis</name>
    <name type="common">yellow star-thistle</name>
    <dbReference type="NCBI Taxonomy" id="347529"/>
    <lineage>
        <taxon>Eukaryota</taxon>
        <taxon>Viridiplantae</taxon>
        <taxon>Streptophyta</taxon>
        <taxon>Embryophyta</taxon>
        <taxon>Tracheophyta</taxon>
        <taxon>Spermatophyta</taxon>
        <taxon>Magnoliopsida</taxon>
        <taxon>eudicotyledons</taxon>
        <taxon>Gunneridae</taxon>
        <taxon>Pentapetalae</taxon>
        <taxon>asterids</taxon>
        <taxon>campanulids</taxon>
        <taxon>Asterales</taxon>
        <taxon>Asteraceae</taxon>
        <taxon>Carduoideae</taxon>
        <taxon>Cardueae</taxon>
        <taxon>Centaureinae</taxon>
        <taxon>Centaurea</taxon>
    </lineage>
</organism>
<evidence type="ECO:0000313" key="3">
    <source>
        <dbReference type="EMBL" id="KAJ9537807.1"/>
    </source>
</evidence>
<evidence type="ECO:0000256" key="1">
    <source>
        <dbReference type="SAM" id="MobiDB-lite"/>
    </source>
</evidence>
<feature type="region of interest" description="Disordered" evidence="1">
    <location>
        <begin position="92"/>
        <end position="124"/>
    </location>
</feature>
<feature type="compositionally biased region" description="Polar residues" evidence="1">
    <location>
        <begin position="1"/>
        <end position="16"/>
    </location>
</feature>
<dbReference type="PANTHER" id="PTHR36011">
    <property type="entry name" value="BAT2 DOMAIN PROTEIN"/>
    <property type="match status" value="1"/>
</dbReference>
<evidence type="ECO:0000259" key="2">
    <source>
        <dbReference type="Pfam" id="PF25074"/>
    </source>
</evidence>